<dbReference type="SUPFAM" id="SSF46626">
    <property type="entry name" value="Cytochrome c"/>
    <property type="match status" value="1"/>
</dbReference>
<gene>
    <name evidence="7" type="ORF">SAMN05421797_11311</name>
</gene>
<keyword evidence="8" id="KW-1185">Reference proteome</keyword>
<dbReference type="Proteomes" id="UP000186953">
    <property type="component" value="Unassembled WGS sequence"/>
</dbReference>
<dbReference type="PROSITE" id="PS51007">
    <property type="entry name" value="CYTC"/>
    <property type="match status" value="1"/>
</dbReference>
<dbReference type="SUPFAM" id="SSF52266">
    <property type="entry name" value="SGNH hydrolase"/>
    <property type="match status" value="1"/>
</dbReference>
<dbReference type="InterPro" id="IPR036909">
    <property type="entry name" value="Cyt_c-like_dom_sf"/>
</dbReference>
<dbReference type="RefSeq" id="WP_076551391.1">
    <property type="nucleotide sequence ID" value="NZ_FTMA01000013.1"/>
</dbReference>
<dbReference type="Gene3D" id="2.120.10.30">
    <property type="entry name" value="TolB, C-terminal domain"/>
    <property type="match status" value="1"/>
</dbReference>
<evidence type="ECO:0000256" key="4">
    <source>
        <dbReference type="PROSITE-ProRule" id="PRU00433"/>
    </source>
</evidence>
<dbReference type="SUPFAM" id="SSF48371">
    <property type="entry name" value="ARM repeat"/>
    <property type="match status" value="1"/>
</dbReference>
<dbReference type="SUPFAM" id="SSF63829">
    <property type="entry name" value="Calcium-dependent phosphotriesterase"/>
    <property type="match status" value="1"/>
</dbReference>
<evidence type="ECO:0000259" key="6">
    <source>
        <dbReference type="PROSITE" id="PS51007"/>
    </source>
</evidence>
<dbReference type="InterPro" id="IPR009056">
    <property type="entry name" value="Cyt_c-like_dom"/>
</dbReference>
<evidence type="ECO:0000313" key="8">
    <source>
        <dbReference type="Proteomes" id="UP000186953"/>
    </source>
</evidence>
<dbReference type="GO" id="GO:0016788">
    <property type="term" value="F:hydrolase activity, acting on ester bonds"/>
    <property type="evidence" value="ECO:0007669"/>
    <property type="project" value="UniProtKB-ARBA"/>
</dbReference>
<dbReference type="AlphaFoldDB" id="A0A1N7AN62"/>
<dbReference type="InterPro" id="IPR055557">
    <property type="entry name" value="DUF7133"/>
</dbReference>
<dbReference type="PROSITE" id="PS50020">
    <property type="entry name" value="WW_DOMAIN_2"/>
    <property type="match status" value="1"/>
</dbReference>
<sequence length="1069" mass="121899">MKLKIVKKHLYVYGLMLSFLLIGCSQNNVEEHYLQPKKNSRIVLVGNNLGSRMMEFGHFETEVQLKYPDSLLFIRNMSDGGNTPGFRPHPSRKSPWAFPGADKYVDNAISEHFTDSKGWLKTATEGHFETPDEWLTRLKADIIIAFFGYGESFSGNKGVENFKMELQSFIDHTLKQKYNGKSSPQLALVSPIAFENLSSKKDLPNGINENKNLSLYTTAMKEVAAKNNIILVNTFETSKDWYEDEKNDLTLDGFQLNDRGYRKFSKLLANRLFGKTKEKNEENRDLVHEAVMEKNWFWHKDFKIPNGVHAYGRRYKPYGPDNYPDEIEKIREMTHVRDTAIWDAGKGKKKDLLLADQKTKTLPQIETNYRPSNKNGTTEYLYGDKALEKIKVAPGYKIELFASEKEFTDLANPVQLSFDNKGRLWVAVMPSYPHYKPGDQRPNDKLIILEDTDNDGKADKQTTFADGLHLPIGFELAPEGVYVSQGTNLVLLKDTNGDDRADVREVVLSGFDDHDTHHAISAFSADPSGAIYMGEGVFLHSNIETSYGTVRGTNGGFFRYNPQRHHLERTAQLPIPNPWGIAFDEWGQNFFAHTSGPDMTWMMPGTIKPRYGEGSPTPKSLIEKDHKVRPTSGLEFVSSRHFPDEVQGDVLINNTIGFLGTKQHNIDDDPTTAGYTSKHRMDLVSATDKNFRPVDMEFAPDGSLFLIDWHNVLIGHMQHNARDPLRDHVHGRIYRITYPERPLVQPAKIYGADIEELLNNLKLPEYRTRYRTRRELRSRNATEVMAKLKPWVDGLNKNDQQYEHHLVEALWVAWGLNEMDEDLLKKVFSSKDSRARAAAVRVVRYMGHRLDDQSEFLMMAAKDENPRVRLEALVAASWLKTADGLEILNEINKKPLDEWMKLPFETAMAHFSDHRLNSEKKTEKKDETALKGKDKELFMKGKEVYHREGFCATCHQPDGQGLTASQFPPLASSKWVTGSKERLIKLTLHGLMGPIEVRGKKYPGQVPMTPFGGMLKDDEVAAVLTYVRNSFGNKASSITPALVKKIKEETKERKGFYTPKELLKEHPFD</sequence>
<dbReference type="STRING" id="228959.SAMN05421797_11311"/>
<dbReference type="InterPro" id="IPR016024">
    <property type="entry name" value="ARM-type_fold"/>
</dbReference>
<keyword evidence="2 4" id="KW-0479">Metal-binding</keyword>
<feature type="domain" description="Cytochrome c" evidence="6">
    <location>
        <begin position="936"/>
        <end position="1031"/>
    </location>
</feature>
<evidence type="ECO:0000256" key="3">
    <source>
        <dbReference type="ARBA" id="ARBA00023004"/>
    </source>
</evidence>
<keyword evidence="3 4" id="KW-0408">Iron</keyword>
<evidence type="ECO:0000259" key="5">
    <source>
        <dbReference type="PROSITE" id="PS50020"/>
    </source>
</evidence>
<accession>A0A1N7AN62</accession>
<dbReference type="GO" id="GO:0046872">
    <property type="term" value="F:metal ion binding"/>
    <property type="evidence" value="ECO:0007669"/>
    <property type="project" value="UniProtKB-KW"/>
</dbReference>
<organism evidence="7 8">
    <name type="scientific">Maribacter ulvicola</name>
    <dbReference type="NCBI Taxonomy" id="228959"/>
    <lineage>
        <taxon>Bacteria</taxon>
        <taxon>Pseudomonadati</taxon>
        <taxon>Bacteroidota</taxon>
        <taxon>Flavobacteriia</taxon>
        <taxon>Flavobacteriales</taxon>
        <taxon>Flavobacteriaceae</taxon>
        <taxon>Maribacter</taxon>
    </lineage>
</organism>
<dbReference type="Pfam" id="PF00034">
    <property type="entry name" value="Cytochrom_C"/>
    <property type="match status" value="1"/>
</dbReference>
<dbReference type="GO" id="GO:0020037">
    <property type="term" value="F:heme binding"/>
    <property type="evidence" value="ECO:0007669"/>
    <property type="project" value="InterPro"/>
</dbReference>
<keyword evidence="1 4" id="KW-0349">Heme</keyword>
<dbReference type="InterPro" id="IPR036514">
    <property type="entry name" value="SGNH_hydro_sf"/>
</dbReference>
<evidence type="ECO:0000256" key="2">
    <source>
        <dbReference type="ARBA" id="ARBA00022723"/>
    </source>
</evidence>
<dbReference type="InterPro" id="IPR001202">
    <property type="entry name" value="WW_dom"/>
</dbReference>
<dbReference type="Gene3D" id="1.25.10.10">
    <property type="entry name" value="Leucine-rich Repeat Variant"/>
    <property type="match status" value="1"/>
</dbReference>
<dbReference type="PANTHER" id="PTHR33546:SF1">
    <property type="entry name" value="LARGE, MULTIFUNCTIONAL SECRETED PROTEIN"/>
    <property type="match status" value="1"/>
</dbReference>
<dbReference type="InterPro" id="IPR011989">
    <property type="entry name" value="ARM-like"/>
</dbReference>
<reference evidence="8" key="1">
    <citation type="submission" date="2017-01" db="EMBL/GenBank/DDBJ databases">
        <authorList>
            <person name="Varghese N."/>
            <person name="Submissions S."/>
        </authorList>
    </citation>
    <scope>NUCLEOTIDE SEQUENCE [LARGE SCALE GENOMIC DNA]</scope>
    <source>
        <strain evidence="8">DSM 15366</strain>
    </source>
</reference>
<dbReference type="EMBL" id="FTMA01000013">
    <property type="protein sequence ID" value="SIR40485.1"/>
    <property type="molecule type" value="Genomic_DNA"/>
</dbReference>
<dbReference type="OrthoDB" id="9812332at2"/>
<dbReference type="Gene3D" id="3.40.50.1110">
    <property type="entry name" value="SGNH hydrolase"/>
    <property type="match status" value="1"/>
</dbReference>
<dbReference type="GO" id="GO:0009055">
    <property type="term" value="F:electron transfer activity"/>
    <property type="evidence" value="ECO:0007669"/>
    <property type="project" value="InterPro"/>
</dbReference>
<evidence type="ECO:0000256" key="1">
    <source>
        <dbReference type="ARBA" id="ARBA00022617"/>
    </source>
</evidence>
<dbReference type="PROSITE" id="PS51257">
    <property type="entry name" value="PROKAR_LIPOPROTEIN"/>
    <property type="match status" value="1"/>
</dbReference>
<protein>
    <submittedName>
        <fullName evidence="7">Putative membrane-bound dehydrogenase domain-containing protein</fullName>
    </submittedName>
</protein>
<proteinExistence type="predicted"/>
<evidence type="ECO:0000313" key="7">
    <source>
        <dbReference type="EMBL" id="SIR40485.1"/>
    </source>
</evidence>
<name>A0A1N7AN62_9FLAO</name>
<dbReference type="CDD" id="cd01834">
    <property type="entry name" value="SGNH_hydrolase_like_2"/>
    <property type="match status" value="1"/>
</dbReference>
<dbReference type="InterPro" id="IPR011042">
    <property type="entry name" value="6-blade_b-propeller_TolB-like"/>
</dbReference>
<dbReference type="InterPro" id="IPR013428">
    <property type="entry name" value="Membrane-bound_put_N"/>
</dbReference>
<feature type="domain" description="WW" evidence="5">
    <location>
        <begin position="573"/>
        <end position="606"/>
    </location>
</feature>
<dbReference type="Gene3D" id="1.10.760.10">
    <property type="entry name" value="Cytochrome c-like domain"/>
    <property type="match status" value="1"/>
</dbReference>
<dbReference type="PANTHER" id="PTHR33546">
    <property type="entry name" value="LARGE, MULTIFUNCTIONAL SECRETED PROTEIN-RELATED"/>
    <property type="match status" value="1"/>
</dbReference>
<dbReference type="NCBIfam" id="TIGR02604">
    <property type="entry name" value="Piru_Ver_Nterm"/>
    <property type="match status" value="1"/>
</dbReference>
<dbReference type="Pfam" id="PF13646">
    <property type="entry name" value="HEAT_2"/>
    <property type="match status" value="1"/>
</dbReference>
<dbReference type="Pfam" id="PF23500">
    <property type="entry name" value="DUF7133"/>
    <property type="match status" value="1"/>
</dbReference>